<feature type="region of interest" description="Disordered" evidence="2">
    <location>
        <begin position="600"/>
        <end position="753"/>
    </location>
</feature>
<evidence type="ECO:0000313" key="5">
    <source>
        <dbReference type="RefSeq" id="XP_013381685.1"/>
    </source>
</evidence>
<protein>
    <submittedName>
        <fullName evidence="4 5">Uncharacterized protein LOC106152590 isoform X1</fullName>
    </submittedName>
</protein>
<feature type="compositionally biased region" description="Low complexity" evidence="2">
    <location>
        <begin position="621"/>
        <end position="634"/>
    </location>
</feature>
<dbReference type="RefSeq" id="XP_013381685.1">
    <property type="nucleotide sequence ID" value="XM_013526231.1"/>
</dbReference>
<name>A0A1S3H6E1_LINAN</name>
<reference evidence="4 5" key="1">
    <citation type="submission" date="2025-04" db="UniProtKB">
        <authorList>
            <consortium name="RefSeq"/>
        </authorList>
    </citation>
    <scope>IDENTIFICATION</scope>
    <source>
        <tissue evidence="4 5">Gonads</tissue>
    </source>
</reference>
<dbReference type="AlphaFoldDB" id="A0A1S3H6E1"/>
<feature type="compositionally biased region" description="Polar residues" evidence="2">
    <location>
        <begin position="675"/>
        <end position="700"/>
    </location>
</feature>
<keyword evidence="3" id="KW-1185">Reference proteome</keyword>
<dbReference type="Proteomes" id="UP000085678">
    <property type="component" value="Unplaced"/>
</dbReference>
<proteinExistence type="predicted"/>
<sequence>MKPAGKHLGELLGESNIDTAHNSASLSKANRDVKELKAENKKLKQELEDVKLLYSQLVKENTHEQFDERRVNFLKSQVIQLERQMLLLSEGLSSRGSCLMDVDNALVQLADTCRTFIAKDIRGPEVPVPRAELTRMVETIESSRIKLFKNTENVTTEKLAKPLLFMSDFVKHSPSEPVTLLEVCSGNLDHINLKHVAKLESKLTNLYKQLTRLKHSLDTTLSLEATVIQSASHHLSSVVFDELSNNARKSCDMLKDCCQDLLSLSVVIPNAPLPPLTKPILKDMTVDNVIAALPKFPKVKQKEGRQMIGALLKAFSYHSHILGLETKAVKEELKVHRSLYQLQVNYAESLFQAVREGYKTFEESTEELVCKPLKSTLEAYEELRDTASEQALKNFLSTFKSQADQLSQMIETLTPKENSAGQEALSSFGTQFMESLENHQKACKEKLDKLSEEVEILKEQKRVLLSQELAVLGQNGSKASAGDPPQKDDQIKEMKQGCGLQGVEDRQSLHDPKNKTLGLAPEQHLEEFQYKGDPLVGKEIADQDLADNYACGESTLQYKYDIPKEGLIADNMSHSTSSSTDMVFDEEACSCCPQEVKANGAEEERDRNMNARPISGKKIYPKSPSRLSKLSSERNPLGSPTPHRAEVTGKSHGIPRSVPGIKPSGTPMRRHGSLTKLTPSRSRENLQQGQRTTAAVTPQKPTGLPTKKLTLKKSSVSSSTDSLSKDDPQDCTDAPSKRPPSRIPGMRKSISNN</sequence>
<evidence type="ECO:0000256" key="2">
    <source>
        <dbReference type="SAM" id="MobiDB-lite"/>
    </source>
</evidence>
<feature type="compositionally biased region" description="Low complexity" evidence="2">
    <location>
        <begin position="706"/>
        <end position="722"/>
    </location>
</feature>
<evidence type="ECO:0000256" key="1">
    <source>
        <dbReference type="SAM" id="Coils"/>
    </source>
</evidence>
<accession>A0A1S3H6E1</accession>
<feature type="coiled-coil region" evidence="1">
    <location>
        <begin position="26"/>
        <end position="60"/>
    </location>
</feature>
<organism evidence="3 5">
    <name type="scientific">Lingula anatina</name>
    <name type="common">Brachiopod</name>
    <name type="synonym">Lingula unguis</name>
    <dbReference type="NCBI Taxonomy" id="7574"/>
    <lineage>
        <taxon>Eukaryota</taxon>
        <taxon>Metazoa</taxon>
        <taxon>Spiralia</taxon>
        <taxon>Lophotrochozoa</taxon>
        <taxon>Brachiopoda</taxon>
        <taxon>Linguliformea</taxon>
        <taxon>Lingulata</taxon>
        <taxon>Lingulida</taxon>
        <taxon>Linguloidea</taxon>
        <taxon>Lingulidae</taxon>
        <taxon>Lingula</taxon>
    </lineage>
</organism>
<dbReference type="GeneID" id="106152590"/>
<evidence type="ECO:0000313" key="3">
    <source>
        <dbReference type="Proteomes" id="UP000085678"/>
    </source>
</evidence>
<feature type="compositionally biased region" description="Basic and acidic residues" evidence="2">
    <location>
        <begin position="600"/>
        <end position="609"/>
    </location>
</feature>
<dbReference type="KEGG" id="lak:106152590"/>
<feature type="coiled-coil region" evidence="1">
    <location>
        <begin position="433"/>
        <end position="467"/>
    </location>
</feature>
<evidence type="ECO:0000313" key="4">
    <source>
        <dbReference type="RefSeq" id="XP_013381683.1"/>
    </source>
</evidence>
<gene>
    <name evidence="4 5" type="primary">LOC106152590</name>
</gene>
<dbReference type="RefSeq" id="XP_013381683.1">
    <property type="nucleotide sequence ID" value="XM_013526229.1"/>
</dbReference>
<dbReference type="STRING" id="7574.A0A1S3H6E1"/>
<keyword evidence="1" id="KW-0175">Coiled coil</keyword>
<dbReference type="OrthoDB" id="10256523at2759"/>